<dbReference type="SUPFAM" id="SSF55729">
    <property type="entry name" value="Acyl-CoA N-acyltransferases (Nat)"/>
    <property type="match status" value="1"/>
</dbReference>
<gene>
    <name evidence="2" type="ORF">J7I42_12105</name>
</gene>
<name>A0ABS3YT82_9BACT</name>
<dbReference type="InterPro" id="IPR000182">
    <property type="entry name" value="GNAT_dom"/>
</dbReference>
<proteinExistence type="predicted"/>
<dbReference type="PROSITE" id="PS51186">
    <property type="entry name" value="GNAT"/>
    <property type="match status" value="1"/>
</dbReference>
<comment type="caution">
    <text evidence="2">The sequence shown here is derived from an EMBL/GenBank/DDBJ whole genome shotgun (WGS) entry which is preliminary data.</text>
</comment>
<dbReference type="RefSeq" id="WP_209139044.1">
    <property type="nucleotide sequence ID" value="NZ_JAGHKO010000001.1"/>
</dbReference>
<feature type="domain" description="N-acetyltransferase" evidence="1">
    <location>
        <begin position="10"/>
        <end position="173"/>
    </location>
</feature>
<dbReference type="EMBL" id="JAGHKO010000001">
    <property type="protein sequence ID" value="MBO9201013.1"/>
    <property type="molecule type" value="Genomic_DNA"/>
</dbReference>
<organism evidence="2 3">
    <name type="scientific">Niastella soli</name>
    <dbReference type="NCBI Taxonomy" id="2821487"/>
    <lineage>
        <taxon>Bacteria</taxon>
        <taxon>Pseudomonadati</taxon>
        <taxon>Bacteroidota</taxon>
        <taxon>Chitinophagia</taxon>
        <taxon>Chitinophagales</taxon>
        <taxon>Chitinophagaceae</taxon>
        <taxon>Niastella</taxon>
    </lineage>
</organism>
<evidence type="ECO:0000313" key="2">
    <source>
        <dbReference type="EMBL" id="MBO9201013.1"/>
    </source>
</evidence>
<dbReference type="Gene3D" id="3.40.630.30">
    <property type="match status" value="1"/>
</dbReference>
<dbReference type="PANTHER" id="PTHR43792">
    <property type="entry name" value="GNAT FAMILY, PUTATIVE (AFU_ORTHOLOGUE AFUA_3G00765)-RELATED-RELATED"/>
    <property type="match status" value="1"/>
</dbReference>
<evidence type="ECO:0000313" key="3">
    <source>
        <dbReference type="Proteomes" id="UP000677244"/>
    </source>
</evidence>
<evidence type="ECO:0000259" key="1">
    <source>
        <dbReference type="PROSITE" id="PS51186"/>
    </source>
</evidence>
<protein>
    <submittedName>
        <fullName evidence="2">GNAT family N-acetyltransferase</fullName>
    </submittedName>
</protein>
<dbReference type="Proteomes" id="UP000677244">
    <property type="component" value="Unassembled WGS sequence"/>
</dbReference>
<keyword evidence="3" id="KW-1185">Reference proteome</keyword>
<reference evidence="2 3" key="1">
    <citation type="submission" date="2021-03" db="EMBL/GenBank/DDBJ databases">
        <title>Assistant Professor.</title>
        <authorList>
            <person name="Huq M.A."/>
        </authorList>
    </citation>
    <scope>NUCLEOTIDE SEQUENCE [LARGE SCALE GENOMIC DNA]</scope>
    <source>
        <strain evidence="2 3">MAH-29</strain>
    </source>
</reference>
<dbReference type="InterPro" id="IPR016181">
    <property type="entry name" value="Acyl_CoA_acyltransferase"/>
</dbReference>
<dbReference type="PANTHER" id="PTHR43792:SF16">
    <property type="entry name" value="N-ACETYLTRANSFERASE DOMAIN-CONTAINING PROTEIN"/>
    <property type="match status" value="1"/>
</dbReference>
<accession>A0ABS3YT82</accession>
<dbReference type="InterPro" id="IPR051531">
    <property type="entry name" value="N-acetyltransferase"/>
</dbReference>
<dbReference type="Pfam" id="PF13302">
    <property type="entry name" value="Acetyltransf_3"/>
    <property type="match status" value="1"/>
</dbReference>
<sequence>MRIFAETNRLILREILPTDVEGLFELDNDPEVHRYLGNKPIQTREQAAKMIEFIRQQYITNGIGRWAVIDKQTNNFLGWAGLKLITEPINHHINYLDLGYRLIKKYWGRGIATEAARVSLAYAFTDLQAPAVYAITDSNNTASHHVLLKVGLHFIETFEYHGFTHNWYKIDRAAFEKGS</sequence>